<evidence type="ECO:0000256" key="1">
    <source>
        <dbReference type="SAM" id="MobiDB-lite"/>
    </source>
</evidence>
<protein>
    <recommendedName>
        <fullName evidence="4">Lipoprotein</fullName>
    </recommendedName>
</protein>
<dbReference type="Proteomes" id="UP000198694">
    <property type="component" value="Unassembled WGS sequence"/>
</dbReference>
<proteinExistence type="predicted"/>
<name>A0A1G9A1U1_9BACI</name>
<evidence type="ECO:0000313" key="2">
    <source>
        <dbReference type="EMBL" id="SDK21187.1"/>
    </source>
</evidence>
<evidence type="ECO:0008006" key="4">
    <source>
        <dbReference type="Google" id="ProtNLM"/>
    </source>
</evidence>
<gene>
    <name evidence="2" type="ORF">SAMN05216243_2354</name>
</gene>
<reference evidence="2 3" key="1">
    <citation type="submission" date="2016-10" db="EMBL/GenBank/DDBJ databases">
        <authorList>
            <person name="de Groot N.N."/>
        </authorList>
    </citation>
    <scope>NUCLEOTIDE SEQUENCE [LARGE SCALE GENOMIC DNA]</scope>
    <source>
        <strain evidence="2 3">CGMCC 1.6502</strain>
    </source>
</reference>
<keyword evidence="3" id="KW-1185">Reference proteome</keyword>
<feature type="compositionally biased region" description="Acidic residues" evidence="1">
    <location>
        <begin position="37"/>
        <end position="69"/>
    </location>
</feature>
<organism evidence="2 3">
    <name type="scientific">Sediminibacillus albus</name>
    <dbReference type="NCBI Taxonomy" id="407036"/>
    <lineage>
        <taxon>Bacteria</taxon>
        <taxon>Bacillati</taxon>
        <taxon>Bacillota</taxon>
        <taxon>Bacilli</taxon>
        <taxon>Bacillales</taxon>
        <taxon>Bacillaceae</taxon>
        <taxon>Sediminibacillus</taxon>
    </lineage>
</organism>
<feature type="region of interest" description="Disordered" evidence="1">
    <location>
        <begin position="27"/>
        <end position="92"/>
    </location>
</feature>
<accession>A0A1G9A1U1</accession>
<feature type="compositionally biased region" description="Low complexity" evidence="1">
    <location>
        <begin position="70"/>
        <end position="85"/>
    </location>
</feature>
<sequence>MKKLLRIFCCNITLLGFVLLLTGCTGSTNDESKTEPSESDSAIESEEKADEAEEEGNVLDSSTETDETADSSNEGSSDENSTNTSKNEENNDPLAEYSAEEIEYARVWLQLGPNQEIDELNVHHIPAGELINPDDETSAVYPKDVIQLAGSRLVDGSVTYSSNGDGTINVYNVPLRWDGNAEVDEDFMKEYTEGIIEDAEEVYVEPGDDEEVERLIHIMKIHK</sequence>
<dbReference type="EMBL" id="FNFL01000003">
    <property type="protein sequence ID" value="SDK21187.1"/>
    <property type="molecule type" value="Genomic_DNA"/>
</dbReference>
<dbReference type="RefSeq" id="WP_093214324.1">
    <property type="nucleotide sequence ID" value="NZ_FNFL01000003.1"/>
</dbReference>
<dbReference type="AlphaFoldDB" id="A0A1G9A1U1"/>
<dbReference type="PROSITE" id="PS51257">
    <property type="entry name" value="PROKAR_LIPOPROTEIN"/>
    <property type="match status" value="1"/>
</dbReference>
<evidence type="ECO:0000313" key="3">
    <source>
        <dbReference type="Proteomes" id="UP000198694"/>
    </source>
</evidence>
<dbReference type="OrthoDB" id="2136654at2"/>